<proteinExistence type="predicted"/>
<accession>A0ABT8R340</accession>
<evidence type="ECO:0000313" key="3">
    <source>
        <dbReference type="EMBL" id="MDO1446525.1"/>
    </source>
</evidence>
<keyword evidence="4" id="KW-1185">Reference proteome</keyword>
<dbReference type="CDD" id="cd04458">
    <property type="entry name" value="CSP_CDS"/>
    <property type="match status" value="1"/>
</dbReference>
<evidence type="ECO:0000256" key="1">
    <source>
        <dbReference type="SAM" id="MobiDB-lite"/>
    </source>
</evidence>
<name>A0ABT8R340_9BACT</name>
<dbReference type="EMBL" id="JAUKPO010000004">
    <property type="protein sequence ID" value="MDO1446525.1"/>
    <property type="molecule type" value="Genomic_DNA"/>
</dbReference>
<dbReference type="SMART" id="SM00357">
    <property type="entry name" value="CSP"/>
    <property type="match status" value="1"/>
</dbReference>
<feature type="compositionally biased region" description="Basic and acidic residues" evidence="1">
    <location>
        <begin position="9"/>
        <end position="33"/>
    </location>
</feature>
<reference evidence="3" key="1">
    <citation type="submission" date="2023-07" db="EMBL/GenBank/DDBJ databases">
        <title>The genome sequence of Rhodocytophaga aerolata KACC 12507.</title>
        <authorList>
            <person name="Zhang X."/>
        </authorList>
    </citation>
    <scope>NUCLEOTIDE SEQUENCE</scope>
    <source>
        <strain evidence="3">KACC 12507</strain>
    </source>
</reference>
<sequence>MAKSTQSFNKKEREKKQQQKRQEKEQKKEDRKAHSSKGKPIDDMIAYVDEYGNISDTPPTERKRRDIEQEDIQISIPKQVIDPTANAGRKGIVTFYNESKGYGFIRDLQSQESIFVHISELLEPIKEHDKVTYELEKKQKGWNAVKVKRSV</sequence>
<dbReference type="Gene3D" id="2.40.50.140">
    <property type="entry name" value="Nucleic acid-binding proteins"/>
    <property type="match status" value="1"/>
</dbReference>
<comment type="caution">
    <text evidence="3">The sequence shown here is derived from an EMBL/GenBank/DDBJ whole genome shotgun (WGS) entry which is preliminary data.</text>
</comment>
<dbReference type="SUPFAM" id="SSF50249">
    <property type="entry name" value="Nucleic acid-binding proteins"/>
    <property type="match status" value="1"/>
</dbReference>
<dbReference type="RefSeq" id="WP_302037328.1">
    <property type="nucleotide sequence ID" value="NZ_JAUKPO010000004.1"/>
</dbReference>
<feature type="region of interest" description="Disordered" evidence="1">
    <location>
        <begin position="1"/>
        <end position="71"/>
    </location>
</feature>
<organism evidence="3 4">
    <name type="scientific">Rhodocytophaga aerolata</name>
    <dbReference type="NCBI Taxonomy" id="455078"/>
    <lineage>
        <taxon>Bacteria</taxon>
        <taxon>Pseudomonadati</taxon>
        <taxon>Bacteroidota</taxon>
        <taxon>Cytophagia</taxon>
        <taxon>Cytophagales</taxon>
        <taxon>Rhodocytophagaceae</taxon>
        <taxon>Rhodocytophaga</taxon>
    </lineage>
</organism>
<dbReference type="Pfam" id="PF00313">
    <property type="entry name" value="CSD"/>
    <property type="match status" value="1"/>
</dbReference>
<dbReference type="Proteomes" id="UP001168528">
    <property type="component" value="Unassembled WGS sequence"/>
</dbReference>
<dbReference type="PROSITE" id="PS51857">
    <property type="entry name" value="CSD_2"/>
    <property type="match status" value="1"/>
</dbReference>
<dbReference type="InterPro" id="IPR011129">
    <property type="entry name" value="CSD"/>
</dbReference>
<dbReference type="InterPro" id="IPR002059">
    <property type="entry name" value="CSP_DNA-bd"/>
</dbReference>
<dbReference type="InterPro" id="IPR012340">
    <property type="entry name" value="NA-bd_OB-fold"/>
</dbReference>
<protein>
    <submittedName>
        <fullName evidence="3">Cold shock domain-containing protein</fullName>
    </submittedName>
</protein>
<gene>
    <name evidence="3" type="ORF">Q0590_09710</name>
</gene>
<evidence type="ECO:0000313" key="4">
    <source>
        <dbReference type="Proteomes" id="UP001168528"/>
    </source>
</evidence>
<feature type="domain" description="CSD" evidence="2">
    <location>
        <begin position="88"/>
        <end position="149"/>
    </location>
</feature>
<evidence type="ECO:0000259" key="2">
    <source>
        <dbReference type="PROSITE" id="PS51857"/>
    </source>
</evidence>